<keyword evidence="1" id="KW-1133">Transmembrane helix</keyword>
<feature type="transmembrane region" description="Helical" evidence="1">
    <location>
        <begin position="370"/>
        <end position="392"/>
    </location>
</feature>
<sequence length="610" mass="67623">MQIATDAESSVPKSLVTGQVARVRLLTGLLQGVLLYAMYYATKHAIWPVTNAYFSAPLALCLLFVPILFTSAIGHLDRSRLWKWILAATVICIALGLHDAWRMDYVGNGLTDTSNPSKFVLSGLLIVLTAGGLFIAHALVMAAAEDAKRIARYYTYFEVAWKLAIQVMFSLLFVGVLWLILWLGASLFMLVKLSFLRSLLDQPWFVIPMLTFAFSTALHVTDVRPRIVQGIRGLLLTLMSWLLPISVLIVGGFLMSLPFAGLEPLWATRHASSVLLGATALLVVLINAAFQNGRVAPETARVLKMGARLACVALLPLMVIAIHAVSLRVQQYGWTVDRIKAVACLMVGTCYAIGYLWAACERGQWLSRIAHTNIIAAFIVVFLLFALFSPIADPARLSVHSQMARLDAGKTPVADFDFHYLRFEGVRYGNAALQELKSRTQGADAELLRHGAEAALAKTNKWDRTDNRRLADDQSRSRNIRVLPSGQNLPADFLGSNWDTSGNAYLVPDCLRYANAQCVAHLIDMDADGVAEILVEGEKNVSRLFLFKKEKSGLWRSVGMVEIGYGCEDTLQSLQDGRYQVIPPEFNDLQVDGRRLRFQPWFESRSACKQ</sequence>
<feature type="transmembrane region" description="Helical" evidence="1">
    <location>
        <begin position="121"/>
        <end position="142"/>
    </location>
</feature>
<feature type="transmembrane region" description="Helical" evidence="1">
    <location>
        <begin position="23"/>
        <end position="41"/>
    </location>
</feature>
<evidence type="ECO:0000313" key="2">
    <source>
        <dbReference type="EMBL" id="GGI19190.1"/>
    </source>
</evidence>
<feature type="transmembrane region" description="Helical" evidence="1">
    <location>
        <begin position="81"/>
        <end position="101"/>
    </location>
</feature>
<comment type="caution">
    <text evidence="2">The sequence shown here is derived from an EMBL/GenBank/DDBJ whole genome shotgun (WGS) entry which is preliminary data.</text>
</comment>
<feature type="transmembrane region" description="Helical" evidence="1">
    <location>
        <begin position="339"/>
        <end position="358"/>
    </location>
</feature>
<reference evidence="3" key="1">
    <citation type="journal article" date="2019" name="Int. J. Syst. Evol. Microbiol.">
        <title>The Global Catalogue of Microorganisms (GCM) 10K type strain sequencing project: providing services to taxonomists for standard genome sequencing and annotation.</title>
        <authorList>
            <consortium name="The Broad Institute Genomics Platform"/>
            <consortium name="The Broad Institute Genome Sequencing Center for Infectious Disease"/>
            <person name="Wu L."/>
            <person name="Ma J."/>
        </authorList>
    </citation>
    <scope>NUCLEOTIDE SEQUENCE [LARGE SCALE GENOMIC DNA]</scope>
    <source>
        <strain evidence="3">CCM 2767</strain>
    </source>
</reference>
<feature type="transmembrane region" description="Helical" evidence="1">
    <location>
        <begin position="203"/>
        <end position="221"/>
    </location>
</feature>
<accession>A0A8J3ASI6</accession>
<dbReference type="Pfam" id="PF13687">
    <property type="entry name" value="DUF4153"/>
    <property type="match status" value="1"/>
</dbReference>
<dbReference type="EMBL" id="BMDI01000001">
    <property type="protein sequence ID" value="GGI19190.1"/>
    <property type="molecule type" value="Genomic_DNA"/>
</dbReference>
<dbReference type="RefSeq" id="WP_188380880.1">
    <property type="nucleotide sequence ID" value="NZ_BMDI01000001.1"/>
</dbReference>
<keyword evidence="1" id="KW-0812">Transmembrane</keyword>
<feature type="transmembrane region" description="Helical" evidence="1">
    <location>
        <begin position="53"/>
        <end position="74"/>
    </location>
</feature>
<keyword evidence="1" id="KW-0472">Membrane</keyword>
<evidence type="ECO:0000313" key="3">
    <source>
        <dbReference type="Proteomes" id="UP000642180"/>
    </source>
</evidence>
<keyword evidence="3" id="KW-1185">Reference proteome</keyword>
<feature type="transmembrane region" description="Helical" evidence="1">
    <location>
        <begin position="163"/>
        <end position="191"/>
    </location>
</feature>
<dbReference type="InterPro" id="IPR025291">
    <property type="entry name" value="DUF4153"/>
</dbReference>
<name>A0A8J3ASI6_9BURK</name>
<dbReference type="Proteomes" id="UP000642180">
    <property type="component" value="Unassembled WGS sequence"/>
</dbReference>
<gene>
    <name evidence="2" type="ORF">GCM10008066_17840</name>
</gene>
<feature type="transmembrane region" description="Helical" evidence="1">
    <location>
        <begin position="302"/>
        <end position="327"/>
    </location>
</feature>
<feature type="transmembrane region" description="Helical" evidence="1">
    <location>
        <begin position="233"/>
        <end position="259"/>
    </location>
</feature>
<dbReference type="AlphaFoldDB" id="A0A8J3ASI6"/>
<feature type="transmembrane region" description="Helical" evidence="1">
    <location>
        <begin position="271"/>
        <end position="290"/>
    </location>
</feature>
<proteinExistence type="predicted"/>
<organism evidence="2 3">
    <name type="scientific">Oxalicibacterium faecigallinarum</name>
    <dbReference type="NCBI Taxonomy" id="573741"/>
    <lineage>
        <taxon>Bacteria</taxon>
        <taxon>Pseudomonadati</taxon>
        <taxon>Pseudomonadota</taxon>
        <taxon>Betaproteobacteria</taxon>
        <taxon>Burkholderiales</taxon>
        <taxon>Oxalobacteraceae</taxon>
        <taxon>Oxalicibacterium</taxon>
    </lineage>
</organism>
<evidence type="ECO:0000256" key="1">
    <source>
        <dbReference type="SAM" id="Phobius"/>
    </source>
</evidence>
<protein>
    <submittedName>
        <fullName evidence="2">DUF4153 domain-containing protein</fullName>
    </submittedName>
</protein>